<dbReference type="Proteomes" id="UP000315112">
    <property type="component" value="Unassembled WGS sequence"/>
</dbReference>
<evidence type="ECO:0000313" key="3">
    <source>
        <dbReference type="Proteomes" id="UP000315112"/>
    </source>
</evidence>
<name>A0A562PT73_9BURK</name>
<accession>A0A562PT73</accession>
<dbReference type="RefSeq" id="WP_145875574.1">
    <property type="nucleotide sequence ID" value="NZ_CP046904.1"/>
</dbReference>
<reference evidence="2" key="2">
    <citation type="submission" date="2019-07" db="EMBL/GenBank/DDBJ databases">
        <authorList>
            <person name="Whitman W."/>
            <person name="Huntemann M."/>
            <person name="Clum A."/>
            <person name="Pillay M."/>
            <person name="Palaniappan K."/>
            <person name="Varghese N."/>
            <person name="Mikhailova N."/>
            <person name="Stamatis D."/>
            <person name="Reddy T."/>
            <person name="Daum C."/>
            <person name="Shapiro N."/>
            <person name="Ivanova N."/>
            <person name="Kyrpides N."/>
            <person name="Woyke T."/>
        </authorList>
    </citation>
    <scope>NUCLEOTIDE SEQUENCE</scope>
    <source>
        <strain evidence="2">CGMCC 1.10685</strain>
    </source>
</reference>
<dbReference type="EMBL" id="VLKW01000004">
    <property type="protein sequence ID" value="TWI47609.1"/>
    <property type="molecule type" value="Genomic_DNA"/>
</dbReference>
<dbReference type="EMBL" id="CP046904">
    <property type="protein sequence ID" value="QGZ39108.1"/>
    <property type="molecule type" value="Genomic_DNA"/>
</dbReference>
<organism evidence="2 3">
    <name type="scientific">Pseudoduganella flava</name>
    <dbReference type="NCBI Taxonomy" id="871742"/>
    <lineage>
        <taxon>Bacteria</taxon>
        <taxon>Pseudomonadati</taxon>
        <taxon>Pseudomonadota</taxon>
        <taxon>Betaproteobacteria</taxon>
        <taxon>Burkholderiales</taxon>
        <taxon>Oxalobacteraceae</taxon>
        <taxon>Telluria group</taxon>
        <taxon>Pseudoduganella</taxon>
    </lineage>
</organism>
<reference evidence="2 3" key="1">
    <citation type="journal article" date="2015" name="Stand. Genomic Sci.">
        <title>Genomic Encyclopedia of Bacterial and Archaeal Type Strains, Phase III: the genomes of soil and plant-associated and newly described type strains.</title>
        <authorList>
            <person name="Whitman W.B."/>
            <person name="Woyke T."/>
            <person name="Klenk H.P."/>
            <person name="Zhou Y."/>
            <person name="Lilburn T.G."/>
            <person name="Beck B.J."/>
            <person name="De Vos P."/>
            <person name="Vandamme P."/>
            <person name="Eisen J.A."/>
            <person name="Garrity G."/>
            <person name="Hugenholtz P."/>
            <person name="Kyrpides N.C."/>
        </authorList>
    </citation>
    <scope>NUCLEOTIDE SEQUENCE [LARGE SCALE GENOMIC DNA]</scope>
    <source>
        <strain evidence="2 3">CGMCC 1.10685</strain>
    </source>
</reference>
<sequence>MAIDHTDPIYLAPAQGGQQPELMLSAVLHLMSHYTADGKGCVKLASVIERHLKALAALPGLSPVLTATCQQLSEQWAGVVERSLPPVKKDDGFLARLMARGRPAAQVA</sequence>
<gene>
    <name evidence="1" type="ORF">GO485_08660</name>
    <name evidence="2" type="ORF">IP92_02669</name>
</gene>
<dbReference type="OrthoDB" id="8776326at2"/>
<evidence type="ECO:0000313" key="2">
    <source>
        <dbReference type="EMBL" id="TWI47609.1"/>
    </source>
</evidence>
<proteinExistence type="predicted"/>
<reference evidence="1 4" key="3">
    <citation type="submission" date="2019-12" db="EMBL/GenBank/DDBJ databases">
        <title>Draft Genome Sequences of Six Type Strains of the Genus Massilia.</title>
        <authorList>
            <person name="Miess H."/>
            <person name="Frediansyah A."/>
            <person name="Goeker M."/>
            <person name="Gross H."/>
        </authorList>
    </citation>
    <scope>NUCLEOTIDE SEQUENCE [LARGE SCALE GENOMIC DNA]</scope>
    <source>
        <strain evidence="1 4">DSM 26639</strain>
    </source>
</reference>
<dbReference type="AlphaFoldDB" id="A0A562PT73"/>
<evidence type="ECO:0000313" key="4">
    <source>
        <dbReference type="Proteomes" id="UP000437862"/>
    </source>
</evidence>
<keyword evidence="4" id="KW-1185">Reference proteome</keyword>
<protein>
    <submittedName>
        <fullName evidence="2">Uncharacterized protein</fullName>
    </submittedName>
</protein>
<evidence type="ECO:0000313" key="1">
    <source>
        <dbReference type="EMBL" id="QGZ39108.1"/>
    </source>
</evidence>
<dbReference type="Proteomes" id="UP000437862">
    <property type="component" value="Chromosome"/>
</dbReference>